<gene>
    <name evidence="2" type="ORF">CJ205_00845</name>
</gene>
<dbReference type="AlphaFoldDB" id="A0A2N6SPP2"/>
<evidence type="ECO:0000313" key="2">
    <source>
        <dbReference type="EMBL" id="PMC59043.1"/>
    </source>
</evidence>
<keyword evidence="1" id="KW-1133">Transmembrane helix</keyword>
<dbReference type="Proteomes" id="UP000235682">
    <property type="component" value="Unassembled WGS sequence"/>
</dbReference>
<dbReference type="OrthoDB" id="2787347at2"/>
<dbReference type="EMBL" id="PNHE01000002">
    <property type="protein sequence ID" value="PMC59043.1"/>
    <property type="molecule type" value="Genomic_DNA"/>
</dbReference>
<accession>A0A2N6SPP2</accession>
<keyword evidence="3" id="KW-1185">Reference proteome</keyword>
<name>A0A2N6SPP2_9LACT</name>
<sequence length="473" mass="54919">MDHWSIKYSLNRRGQLKLSHYDNFSHWALVVKYLTAFGQFPHSNQNIVTFTSYPLGSSVFSYFWLGHDFFHEGLLLVSYWFLLILSLLPLIQLVNEKSSLSIARSLLMLVAAMIAWVKFVPINSVLVDDLISVYAVGIIAGQVYLRSDIKRLALFTAIAAGALSLMKNSALFFIGISYLHFLVLSFHHLKAYPMSRKKSGVAFLISLFTFLPFAGWQIYLSRAFAQSQSSKHAIDFNDYKVIASDKTVQDITQIREAFVRYILNGNHLVMRGIYLIILAFFFLYLFYLWKKMGRWWIREVFFLSLFSTVSYVISVYYMYIFSMPTHEAVRLAAIHRYMETLYIFLLVYLAMVLLLLFNKVNHKESNIERFIVASLVCLSVGLFTVKFQEVYRSSRDPYQNPSQEIKMLVEQVNEPIEVLHIISSDEYRVKSGYLEYAGIFYTMTSQVDVIYEEGILHSGIFEETVGEYRLYLP</sequence>
<feature type="transmembrane region" description="Helical" evidence="1">
    <location>
        <begin position="300"/>
        <end position="320"/>
    </location>
</feature>
<feature type="transmembrane region" description="Helical" evidence="1">
    <location>
        <begin position="47"/>
        <end position="65"/>
    </location>
</feature>
<protein>
    <recommendedName>
        <fullName evidence="4">Glycosyltransferase RgtA/B/C/D-like domain-containing protein</fullName>
    </recommendedName>
</protein>
<evidence type="ECO:0008006" key="4">
    <source>
        <dbReference type="Google" id="ProtNLM"/>
    </source>
</evidence>
<feature type="transmembrane region" description="Helical" evidence="1">
    <location>
        <begin position="268"/>
        <end position="288"/>
    </location>
</feature>
<keyword evidence="1" id="KW-0472">Membrane</keyword>
<proteinExistence type="predicted"/>
<dbReference type="RefSeq" id="WP_102227665.1">
    <property type="nucleotide sequence ID" value="NZ_PNFY01000012.1"/>
</dbReference>
<evidence type="ECO:0000313" key="3">
    <source>
        <dbReference type="Proteomes" id="UP000235682"/>
    </source>
</evidence>
<feature type="transmembrane region" description="Helical" evidence="1">
    <location>
        <begin position="340"/>
        <end position="358"/>
    </location>
</feature>
<reference evidence="2 3" key="1">
    <citation type="submission" date="2017-09" db="EMBL/GenBank/DDBJ databases">
        <title>Bacterial strain isolated from the female urinary microbiota.</title>
        <authorList>
            <person name="Thomas-White K."/>
            <person name="Kumar N."/>
            <person name="Forster S."/>
            <person name="Putonti C."/>
            <person name="Lawley T."/>
            <person name="Wolfe A.J."/>
        </authorList>
    </citation>
    <scope>NUCLEOTIDE SEQUENCE [LARGE SCALE GENOMIC DNA]</scope>
    <source>
        <strain evidence="2 3">UMB0852</strain>
    </source>
</reference>
<comment type="caution">
    <text evidence="2">The sequence shown here is derived from an EMBL/GenBank/DDBJ whole genome shotgun (WGS) entry which is preliminary data.</text>
</comment>
<organism evidence="2 3">
    <name type="scientific">Dolosicoccus paucivorans</name>
    <dbReference type="NCBI Taxonomy" id="84521"/>
    <lineage>
        <taxon>Bacteria</taxon>
        <taxon>Bacillati</taxon>
        <taxon>Bacillota</taxon>
        <taxon>Bacilli</taxon>
        <taxon>Lactobacillales</taxon>
        <taxon>Aerococcaceae</taxon>
        <taxon>Dolosicoccus</taxon>
    </lineage>
</organism>
<feature type="transmembrane region" description="Helical" evidence="1">
    <location>
        <begin position="201"/>
        <end position="219"/>
    </location>
</feature>
<feature type="transmembrane region" description="Helical" evidence="1">
    <location>
        <begin position="77"/>
        <end position="94"/>
    </location>
</feature>
<evidence type="ECO:0000256" key="1">
    <source>
        <dbReference type="SAM" id="Phobius"/>
    </source>
</evidence>
<feature type="transmembrane region" description="Helical" evidence="1">
    <location>
        <begin position="106"/>
        <end position="126"/>
    </location>
</feature>
<feature type="transmembrane region" description="Helical" evidence="1">
    <location>
        <begin position="370"/>
        <end position="387"/>
    </location>
</feature>
<keyword evidence="1" id="KW-0812">Transmembrane</keyword>
<feature type="transmembrane region" description="Helical" evidence="1">
    <location>
        <begin position="170"/>
        <end position="189"/>
    </location>
</feature>